<name>A0A9K3KTL8_9STRA</name>
<protein>
    <submittedName>
        <fullName evidence="2">Uncharacterized protein</fullName>
    </submittedName>
</protein>
<accession>A0A9K3KTL8</accession>
<dbReference type="EMBL" id="JAGRRH010000019">
    <property type="protein sequence ID" value="KAG7349774.1"/>
    <property type="molecule type" value="Genomic_DNA"/>
</dbReference>
<feature type="compositionally biased region" description="Basic and acidic residues" evidence="1">
    <location>
        <begin position="38"/>
        <end position="47"/>
    </location>
</feature>
<keyword evidence="3" id="KW-1185">Reference proteome</keyword>
<reference evidence="2" key="1">
    <citation type="journal article" date="2021" name="Sci. Rep.">
        <title>Diploid genomic architecture of Nitzschia inconspicua, an elite biomass production diatom.</title>
        <authorList>
            <person name="Oliver A."/>
            <person name="Podell S."/>
            <person name="Pinowska A."/>
            <person name="Traller J.C."/>
            <person name="Smith S.R."/>
            <person name="McClure R."/>
            <person name="Beliaev A."/>
            <person name="Bohutskyi P."/>
            <person name="Hill E.A."/>
            <person name="Rabines A."/>
            <person name="Zheng H."/>
            <person name="Allen L.Z."/>
            <person name="Kuo A."/>
            <person name="Grigoriev I.V."/>
            <person name="Allen A.E."/>
            <person name="Hazlebeck D."/>
            <person name="Allen E.E."/>
        </authorList>
    </citation>
    <scope>NUCLEOTIDE SEQUENCE</scope>
    <source>
        <strain evidence="2">Hildebrandi</strain>
    </source>
</reference>
<reference evidence="2" key="2">
    <citation type="submission" date="2021-04" db="EMBL/GenBank/DDBJ databases">
        <authorList>
            <person name="Podell S."/>
        </authorList>
    </citation>
    <scope>NUCLEOTIDE SEQUENCE</scope>
    <source>
        <strain evidence="2">Hildebrandi</strain>
    </source>
</reference>
<evidence type="ECO:0000313" key="3">
    <source>
        <dbReference type="Proteomes" id="UP000693970"/>
    </source>
</evidence>
<feature type="region of interest" description="Disordered" evidence="1">
    <location>
        <begin position="10"/>
        <end position="76"/>
    </location>
</feature>
<feature type="region of interest" description="Disordered" evidence="1">
    <location>
        <begin position="95"/>
        <end position="122"/>
    </location>
</feature>
<evidence type="ECO:0000313" key="2">
    <source>
        <dbReference type="EMBL" id="KAG7349774.1"/>
    </source>
</evidence>
<feature type="compositionally biased region" description="Basic and acidic residues" evidence="1">
    <location>
        <begin position="10"/>
        <end position="23"/>
    </location>
</feature>
<dbReference type="AlphaFoldDB" id="A0A9K3KTL8"/>
<sequence length="404" mass="44964">MRVKELRQKLADFGEKNRHHFESSQKLASQSFDTTNGKIKDHAAKELDDLEINTKPSTTSTSPSSTYEDEFSPPSSVSTKILLGPFLNKQAMNQSYSFDSSSDDGSKGSDSMLPPPPQYSSSSELEYVMGKEHIDLLEKQAPTVINSNGLGVEDTPEDEDHTFGCSPTGSMHNSTLLQGALLTKSTLDTLCQVEVIHEETSIPNCTSSTVASIHSSGVSMSDDIYSVTSLQSNDSDSPSIVPGALSPRMANMFLYTSEVIQEEEPESVHEPVLVLRRKKIHPEDLPFLKNSVVPKKYKEPAVFTRRKQITPEDLPFLKVPIQHSDPNKISDEINPTPRNTSVGQGIRKFGGRKNRIEQRKDELSKKWAQSNSVTFVKKETWEFCKATGGYKKKVYIEKEVKDET</sequence>
<proteinExistence type="predicted"/>
<feature type="compositionally biased region" description="Polar residues" evidence="1">
    <location>
        <begin position="24"/>
        <end position="37"/>
    </location>
</feature>
<dbReference type="Proteomes" id="UP000693970">
    <property type="component" value="Unassembled WGS sequence"/>
</dbReference>
<feature type="region of interest" description="Disordered" evidence="1">
    <location>
        <begin position="325"/>
        <end position="344"/>
    </location>
</feature>
<gene>
    <name evidence="2" type="ORF">IV203_012371</name>
</gene>
<feature type="compositionally biased region" description="Low complexity" evidence="1">
    <location>
        <begin position="54"/>
        <end position="66"/>
    </location>
</feature>
<dbReference type="OrthoDB" id="56163at2759"/>
<evidence type="ECO:0000256" key="1">
    <source>
        <dbReference type="SAM" id="MobiDB-lite"/>
    </source>
</evidence>
<organism evidence="2 3">
    <name type="scientific">Nitzschia inconspicua</name>
    <dbReference type="NCBI Taxonomy" id="303405"/>
    <lineage>
        <taxon>Eukaryota</taxon>
        <taxon>Sar</taxon>
        <taxon>Stramenopiles</taxon>
        <taxon>Ochrophyta</taxon>
        <taxon>Bacillariophyta</taxon>
        <taxon>Bacillariophyceae</taxon>
        <taxon>Bacillariophycidae</taxon>
        <taxon>Bacillariales</taxon>
        <taxon>Bacillariaceae</taxon>
        <taxon>Nitzschia</taxon>
    </lineage>
</organism>
<comment type="caution">
    <text evidence="2">The sequence shown here is derived from an EMBL/GenBank/DDBJ whole genome shotgun (WGS) entry which is preliminary data.</text>
</comment>